<sequence length="179" mass="20094">MAEGVTEPIEFRQTRDFGDGVPVPWFDAILTTVEYDSFGAWAMEWRPEYFADPRGNTEPPSRPGDVGRERYLSDAYQDHLMRDVTTIRLAVTQRDLDSTVPLLRAGGFQVRSAPGGITARSGKTTIRFDVVPVHQVGLRQVDFSLNRSVGYRHTERIGRSTLVVGPGDHAVWTFPRTES</sequence>
<name>A0A7W7Q8X1_9PSEU</name>
<dbReference type="AlphaFoldDB" id="A0A7W7Q8X1"/>
<dbReference type="EMBL" id="JACHJQ010000005">
    <property type="protein sequence ID" value="MBB4908801.1"/>
    <property type="molecule type" value="Genomic_DNA"/>
</dbReference>
<accession>A0A7W7Q8X1</accession>
<evidence type="ECO:0000313" key="2">
    <source>
        <dbReference type="Proteomes" id="UP000520767"/>
    </source>
</evidence>
<comment type="caution">
    <text evidence="1">The sequence shown here is derived from an EMBL/GenBank/DDBJ whole genome shotgun (WGS) entry which is preliminary data.</text>
</comment>
<dbReference type="InterPro" id="IPR043869">
    <property type="entry name" value="DUF5829"/>
</dbReference>
<keyword evidence="2" id="KW-1185">Reference proteome</keyword>
<gene>
    <name evidence="1" type="ORF">FHR82_005054</name>
</gene>
<protein>
    <submittedName>
        <fullName evidence="1">Uncharacterized protein</fullName>
    </submittedName>
</protein>
<dbReference type="Pfam" id="PF19147">
    <property type="entry name" value="DUF5829"/>
    <property type="match status" value="1"/>
</dbReference>
<dbReference type="Proteomes" id="UP000520767">
    <property type="component" value="Unassembled WGS sequence"/>
</dbReference>
<reference evidence="1 2" key="1">
    <citation type="submission" date="2020-08" db="EMBL/GenBank/DDBJ databases">
        <title>Genomic Encyclopedia of Type Strains, Phase III (KMG-III): the genomes of soil and plant-associated and newly described type strains.</title>
        <authorList>
            <person name="Whitman W."/>
        </authorList>
    </citation>
    <scope>NUCLEOTIDE SEQUENCE [LARGE SCALE GENOMIC DNA]</scope>
    <source>
        <strain evidence="1 2">CECT 8960</strain>
    </source>
</reference>
<evidence type="ECO:0000313" key="1">
    <source>
        <dbReference type="EMBL" id="MBB4908801.1"/>
    </source>
</evidence>
<organism evidence="1 2">
    <name type="scientific">Actinophytocola algeriensis</name>
    <dbReference type="NCBI Taxonomy" id="1768010"/>
    <lineage>
        <taxon>Bacteria</taxon>
        <taxon>Bacillati</taxon>
        <taxon>Actinomycetota</taxon>
        <taxon>Actinomycetes</taxon>
        <taxon>Pseudonocardiales</taxon>
        <taxon>Pseudonocardiaceae</taxon>
    </lineage>
</organism>
<proteinExistence type="predicted"/>